<dbReference type="Pfam" id="PF09768">
    <property type="entry name" value="Peptidase_M76"/>
    <property type="match status" value="1"/>
</dbReference>
<evidence type="ECO:0000256" key="1">
    <source>
        <dbReference type="ARBA" id="ARBA00004137"/>
    </source>
</evidence>
<evidence type="ECO:0000256" key="6">
    <source>
        <dbReference type="ARBA" id="ARBA00022801"/>
    </source>
</evidence>
<dbReference type="GO" id="GO:0005743">
    <property type="term" value="C:mitochondrial inner membrane"/>
    <property type="evidence" value="ECO:0007669"/>
    <property type="project" value="UniProtKB-SubCell"/>
</dbReference>
<comment type="caution">
    <text evidence="10">The sequence shown here is derived from an EMBL/GenBank/DDBJ whole genome shotgun (WGS) entry which is preliminary data.</text>
</comment>
<dbReference type="Proteomes" id="UP000803884">
    <property type="component" value="Unassembled WGS sequence"/>
</dbReference>
<dbReference type="InterPro" id="IPR019165">
    <property type="entry name" value="Peptidase_M76_ATP23"/>
</dbReference>
<evidence type="ECO:0000256" key="4">
    <source>
        <dbReference type="ARBA" id="ARBA00022670"/>
    </source>
</evidence>
<protein>
    <recommendedName>
        <fullName evidence="3 9">Mitochondrial inner membrane protease ATP23</fullName>
        <ecNumber evidence="9">3.4.24.-</ecNumber>
    </recommendedName>
</protein>
<keyword evidence="9" id="KW-0472">Membrane</keyword>
<keyword evidence="5 9" id="KW-0479">Metal-binding</keyword>
<keyword evidence="6 9" id="KW-0378">Hydrolase</keyword>
<evidence type="ECO:0000256" key="2">
    <source>
        <dbReference type="ARBA" id="ARBA00009915"/>
    </source>
</evidence>
<evidence type="ECO:0000256" key="8">
    <source>
        <dbReference type="ARBA" id="ARBA00025322"/>
    </source>
</evidence>
<evidence type="ECO:0000313" key="11">
    <source>
        <dbReference type="Proteomes" id="UP000803884"/>
    </source>
</evidence>
<dbReference type="RefSeq" id="XP_069229397.1">
    <property type="nucleotide sequence ID" value="XM_069374171.1"/>
</dbReference>
<keyword evidence="11" id="KW-1185">Reference proteome</keyword>
<reference evidence="10 11" key="1">
    <citation type="journal article" date="2020" name="Microbiol. Resour. Announc.">
        <title>Draft Genome Sequence of a Cladosporium Species Isolated from the Mesophotic Ascidian Didemnum maculosum.</title>
        <authorList>
            <person name="Gioti A."/>
            <person name="Siaperas R."/>
            <person name="Nikolaivits E."/>
            <person name="Le Goff G."/>
            <person name="Ouazzani J."/>
            <person name="Kotoulas G."/>
            <person name="Topakas E."/>
        </authorList>
    </citation>
    <scope>NUCLEOTIDE SEQUENCE [LARGE SCALE GENOMIC DNA]</scope>
    <source>
        <strain evidence="10 11">TM138-S3</strain>
    </source>
</reference>
<evidence type="ECO:0000256" key="5">
    <source>
        <dbReference type="ARBA" id="ARBA00022723"/>
    </source>
</evidence>
<comment type="subcellular location">
    <subcellularLocation>
        <location evidence="1 9">Mitochondrion inner membrane</location>
        <topology evidence="1 9">Peripheral membrane protein</topology>
        <orientation evidence="1 9">Intermembrane side</orientation>
    </subcellularLocation>
</comment>
<dbReference type="GO" id="GO:0034982">
    <property type="term" value="P:mitochondrial protein processing"/>
    <property type="evidence" value="ECO:0007669"/>
    <property type="project" value="TreeGrafter"/>
</dbReference>
<keyword evidence="7 9" id="KW-0482">Metalloprotease</keyword>
<sequence>MSASQSTSSSDPASNPKVSPDDATYYTWSSFFSILTGNASTREREAYFRVKDTINAEADCKRCVRDTKWLFANSPIIRFMKHNIDLLGPSDGSASITPERVICQKCDAKQSGGFDPEYGILICANQMRNWGHTEDTIAHEMVHAYDHLRFKMDAVHNLRHAACTEIRASTLSGECRWGREFFTRGQWGVTQQMQECVRRRAALSVAARPGCRDAAHANQVVNEVWDSCFNDTRPFDEIYK</sequence>
<comment type="similarity">
    <text evidence="2 9">Belongs to the peptidase M76 family.</text>
</comment>
<proteinExistence type="inferred from homology"/>
<accession>A0AB34KQB5</accession>
<dbReference type="AlphaFoldDB" id="A0AB34KQB5"/>
<evidence type="ECO:0000256" key="9">
    <source>
        <dbReference type="RuleBase" id="RU364057"/>
    </source>
</evidence>
<dbReference type="EMBL" id="JAAQHG020000015">
    <property type="protein sequence ID" value="KAL1586292.1"/>
    <property type="molecule type" value="Genomic_DNA"/>
</dbReference>
<comment type="function">
    <text evidence="8">Has a dual role in the assembly of mitochondrial ATPase. Acts as a protease that removes N-terminal residues of mitochondrial ATPase CF(0) subunit 6 at the intermembrane space side. Also involved in the correct assembly of the membrane-embedded ATPase CF(0) particle, probably mediating association of subunit 6 with the subunit 9 ring.</text>
</comment>
<gene>
    <name evidence="10" type="ORF">WHR41_05566</name>
</gene>
<evidence type="ECO:0000256" key="3">
    <source>
        <dbReference type="ARBA" id="ARBA00014615"/>
    </source>
</evidence>
<dbReference type="GO" id="GO:0004222">
    <property type="term" value="F:metalloendopeptidase activity"/>
    <property type="evidence" value="ECO:0007669"/>
    <property type="project" value="InterPro"/>
</dbReference>
<dbReference type="GO" id="GO:0046872">
    <property type="term" value="F:metal ion binding"/>
    <property type="evidence" value="ECO:0007669"/>
    <property type="project" value="UniProtKB-KW"/>
</dbReference>
<keyword evidence="9" id="KW-0999">Mitochondrion inner membrane</keyword>
<evidence type="ECO:0000313" key="10">
    <source>
        <dbReference type="EMBL" id="KAL1586292.1"/>
    </source>
</evidence>
<dbReference type="PANTHER" id="PTHR21711:SF0">
    <property type="entry name" value="MITOCHONDRIAL INNER MEMBRANE PROTEASE ATP23 HOMOLOG"/>
    <property type="match status" value="1"/>
</dbReference>
<dbReference type="PANTHER" id="PTHR21711">
    <property type="entry name" value="MITOCHONDRIAL INNER MEMBRANE PROTEASE"/>
    <property type="match status" value="1"/>
</dbReference>
<name>A0AB34KQB5_9PEZI</name>
<dbReference type="EC" id="3.4.24.-" evidence="9"/>
<evidence type="ECO:0000256" key="7">
    <source>
        <dbReference type="ARBA" id="ARBA00023049"/>
    </source>
</evidence>
<keyword evidence="9" id="KW-0496">Mitochondrion</keyword>
<dbReference type="GO" id="GO:0033615">
    <property type="term" value="P:mitochondrial proton-transporting ATP synthase complex assembly"/>
    <property type="evidence" value="ECO:0007669"/>
    <property type="project" value="TreeGrafter"/>
</dbReference>
<keyword evidence="4 9" id="KW-0645">Protease</keyword>
<dbReference type="GeneID" id="96007009"/>
<organism evidence="10 11">
    <name type="scientific">Cladosporium halotolerans</name>
    <dbReference type="NCBI Taxonomy" id="1052096"/>
    <lineage>
        <taxon>Eukaryota</taxon>
        <taxon>Fungi</taxon>
        <taxon>Dikarya</taxon>
        <taxon>Ascomycota</taxon>
        <taxon>Pezizomycotina</taxon>
        <taxon>Dothideomycetes</taxon>
        <taxon>Dothideomycetidae</taxon>
        <taxon>Cladosporiales</taxon>
        <taxon>Cladosporiaceae</taxon>
        <taxon>Cladosporium</taxon>
    </lineage>
</organism>